<sequence>MFVVAQIPMCLTEQQVVWLHTKILDERVNLRPEKKFEELPFFDYGDENGHRFEDSIPQTAPTNEEATPAPICPPSGSNNSGKIQCGSSSVWNNDGPALCFLPLCSGGCGPAPYLPLDYPPPTPQAHMIVSVELHAPLNFFISPCEKSGPGQDERYSFKFMTKVSGVPTPSAAEDEAYEMLLECVKTGFHNEWDRMVRREIPTVMWDEIIERKFLFGIWLKEMNTIQHHKVTKAGGVVSLFLLLNGGALTERIHVCQVG</sequence>
<feature type="region of interest" description="Disordered" evidence="1">
    <location>
        <begin position="57"/>
        <end position="77"/>
    </location>
</feature>
<name>A0ABR3GE84_9PEZI</name>
<keyword evidence="3" id="KW-1185">Reference proteome</keyword>
<evidence type="ECO:0000256" key="1">
    <source>
        <dbReference type="SAM" id="MobiDB-lite"/>
    </source>
</evidence>
<accession>A0ABR3GE84</accession>
<gene>
    <name evidence="2" type="ORF">Q9L58_006852</name>
</gene>
<protein>
    <submittedName>
        <fullName evidence="2">Uncharacterized protein</fullName>
    </submittedName>
</protein>
<organism evidence="2 3">
    <name type="scientific">Discina gigas</name>
    <dbReference type="NCBI Taxonomy" id="1032678"/>
    <lineage>
        <taxon>Eukaryota</taxon>
        <taxon>Fungi</taxon>
        <taxon>Dikarya</taxon>
        <taxon>Ascomycota</taxon>
        <taxon>Pezizomycotina</taxon>
        <taxon>Pezizomycetes</taxon>
        <taxon>Pezizales</taxon>
        <taxon>Discinaceae</taxon>
        <taxon>Discina</taxon>
    </lineage>
</organism>
<evidence type="ECO:0000313" key="3">
    <source>
        <dbReference type="Proteomes" id="UP001447188"/>
    </source>
</evidence>
<dbReference type="EMBL" id="JBBBZM010000100">
    <property type="protein sequence ID" value="KAL0634234.1"/>
    <property type="molecule type" value="Genomic_DNA"/>
</dbReference>
<dbReference type="Proteomes" id="UP001447188">
    <property type="component" value="Unassembled WGS sequence"/>
</dbReference>
<evidence type="ECO:0000313" key="2">
    <source>
        <dbReference type="EMBL" id="KAL0634234.1"/>
    </source>
</evidence>
<proteinExistence type="predicted"/>
<comment type="caution">
    <text evidence="2">The sequence shown here is derived from an EMBL/GenBank/DDBJ whole genome shotgun (WGS) entry which is preliminary data.</text>
</comment>
<reference evidence="2 3" key="1">
    <citation type="submission" date="2024-02" db="EMBL/GenBank/DDBJ databases">
        <title>Discinaceae phylogenomics.</title>
        <authorList>
            <person name="Dirks A.C."/>
            <person name="James T.Y."/>
        </authorList>
    </citation>
    <scope>NUCLEOTIDE SEQUENCE [LARGE SCALE GENOMIC DNA]</scope>
    <source>
        <strain evidence="2 3">ACD0624</strain>
    </source>
</reference>